<dbReference type="PANTHER" id="PTHR43350">
    <property type="entry name" value="NAD-DEPENDENT ALCOHOL DEHYDROGENASE"/>
    <property type="match status" value="1"/>
</dbReference>
<feature type="binding site" evidence="6">
    <location>
        <position position="37"/>
    </location>
    <ligand>
        <name>Zn(2+)</name>
        <dbReference type="ChEBI" id="CHEBI:29105"/>
        <note>catalytic</note>
    </ligand>
</feature>
<protein>
    <recommendedName>
        <fullName evidence="6">Ribulose-5-phosphate reductase</fullName>
        <shortName evidence="6">Ribulose-5-P reductase</shortName>
        <ecNumber evidence="6">1.1.1.405</ecNumber>
    </recommendedName>
    <alternativeName>
        <fullName evidence="6">Ribitol-5-phosphate dehydrogenase</fullName>
    </alternativeName>
</protein>
<evidence type="ECO:0000313" key="9">
    <source>
        <dbReference type="EMBL" id="HIW82698.1"/>
    </source>
</evidence>
<dbReference type="HAMAP" id="MF_02069">
    <property type="entry name" value="TarJ"/>
    <property type="match status" value="1"/>
</dbReference>
<dbReference type="PANTHER" id="PTHR43350:SF19">
    <property type="entry name" value="D-GULOSIDE 3-DEHYDROGENASE"/>
    <property type="match status" value="1"/>
</dbReference>
<evidence type="ECO:0000256" key="5">
    <source>
        <dbReference type="ARBA" id="ARBA00023002"/>
    </source>
</evidence>
<name>A0A9D1R710_9FIRM</name>
<dbReference type="AlphaFoldDB" id="A0A9D1R710"/>
<keyword evidence="3 6" id="KW-0479">Metal-binding</keyword>
<sequence length="337" mass="38429">MINYVYQLAAPKIFSIKYEEFPFEEEVIVKPRYMSVCHADQRYYTGQRQREVLDRKLPMALIHECCGQVLSDRTGTYKPGQRVVMIPNVPGERNGVIMENYARGAQFLSSGRDGFMREYVGLPAERLISCGELPEKLAAVTEFVSVAAHSIHRMKMLSHMQRARIGVWGDGSLAFVVANLLKKEFPHSKILVVGKNVGKLSYFSFADETWPREDLPEELRVDHAFECCGGDGSYYAIDDIIRCINPQGTVMLMGVSENKVAVNTRDVLEKGLTIVGSSRSGREDFERAMEYLEDIRFQRRLELILHEDAKVSSIEDIHRVFQTDLNTPFKTVFEWGL</sequence>
<evidence type="ECO:0000259" key="7">
    <source>
        <dbReference type="Pfam" id="PF00107"/>
    </source>
</evidence>
<keyword evidence="6" id="KW-0521">NADP</keyword>
<dbReference type="InterPro" id="IPR013154">
    <property type="entry name" value="ADH-like_N"/>
</dbReference>
<evidence type="ECO:0000256" key="6">
    <source>
        <dbReference type="HAMAP-Rule" id="MF_02069"/>
    </source>
</evidence>
<dbReference type="Gene3D" id="3.90.180.10">
    <property type="entry name" value="Medium-chain alcohol dehydrogenases, catalytic domain"/>
    <property type="match status" value="1"/>
</dbReference>
<dbReference type="InterPro" id="IPR011032">
    <property type="entry name" value="GroES-like_sf"/>
</dbReference>
<dbReference type="SUPFAM" id="SSF51735">
    <property type="entry name" value="NAD(P)-binding Rossmann-fold domains"/>
    <property type="match status" value="1"/>
</dbReference>
<comment type="catalytic activity">
    <reaction evidence="6">
        <text>D-ribitol 5-phosphate + NADP(+) = D-ribulose 5-phosphate + NADPH + H(+)</text>
        <dbReference type="Rhea" id="RHEA:19921"/>
        <dbReference type="ChEBI" id="CHEBI:15378"/>
        <dbReference type="ChEBI" id="CHEBI:57695"/>
        <dbReference type="ChEBI" id="CHEBI:57783"/>
        <dbReference type="ChEBI" id="CHEBI:58121"/>
        <dbReference type="ChEBI" id="CHEBI:58349"/>
        <dbReference type="EC" id="1.1.1.405"/>
    </reaction>
</comment>
<comment type="similarity">
    <text evidence="2 6">Belongs to the zinc-containing alcohol dehydrogenase family.</text>
</comment>
<feature type="binding site" evidence="6">
    <location>
        <position position="64"/>
    </location>
    <ligand>
        <name>Zn(2+)</name>
        <dbReference type="ChEBI" id="CHEBI:29105"/>
        <note>catalytic</note>
    </ligand>
</feature>
<reference evidence="9" key="2">
    <citation type="submission" date="2021-04" db="EMBL/GenBank/DDBJ databases">
        <authorList>
            <person name="Gilroy R."/>
        </authorList>
    </citation>
    <scope>NUCLEOTIDE SEQUENCE</scope>
    <source>
        <strain evidence="9">ChiSxjej1B13-11762</strain>
    </source>
</reference>
<evidence type="ECO:0000256" key="1">
    <source>
        <dbReference type="ARBA" id="ARBA00001947"/>
    </source>
</evidence>
<dbReference type="EMBL" id="DXGF01000001">
    <property type="protein sequence ID" value="HIW82698.1"/>
    <property type="molecule type" value="Genomic_DNA"/>
</dbReference>
<comment type="cofactor">
    <cofactor evidence="1 6">
        <name>Zn(2+)</name>
        <dbReference type="ChEBI" id="CHEBI:29105"/>
    </cofactor>
</comment>
<comment type="caution">
    <text evidence="9">The sequence shown here is derived from an EMBL/GenBank/DDBJ whole genome shotgun (WGS) entry which is preliminary data.</text>
</comment>
<dbReference type="EC" id="1.1.1.405" evidence="6"/>
<dbReference type="Proteomes" id="UP000824263">
    <property type="component" value="Unassembled WGS sequence"/>
</dbReference>
<dbReference type="InterPro" id="IPR036291">
    <property type="entry name" value="NAD(P)-bd_dom_sf"/>
</dbReference>
<keyword evidence="5 6" id="KW-0560">Oxidoreductase</keyword>
<feature type="binding site" evidence="6">
    <location>
        <position position="142"/>
    </location>
    <ligand>
        <name>Zn(2+)</name>
        <dbReference type="ChEBI" id="CHEBI:29105"/>
        <note>catalytic</note>
    </ligand>
</feature>
<organism evidence="9 10">
    <name type="scientific">Candidatus Dorea gallistercoris</name>
    <dbReference type="NCBI Taxonomy" id="2838542"/>
    <lineage>
        <taxon>Bacteria</taxon>
        <taxon>Bacillati</taxon>
        <taxon>Bacillota</taxon>
        <taxon>Clostridia</taxon>
        <taxon>Lachnospirales</taxon>
        <taxon>Lachnospiraceae</taxon>
        <taxon>Dorea</taxon>
    </lineage>
</organism>
<dbReference type="Gene3D" id="3.40.50.720">
    <property type="entry name" value="NAD(P)-binding Rossmann-like Domain"/>
    <property type="match status" value="1"/>
</dbReference>
<feature type="domain" description="Alcohol dehydrogenase-like C-terminal" evidence="7">
    <location>
        <begin position="218"/>
        <end position="292"/>
    </location>
</feature>
<feature type="domain" description="Alcohol dehydrogenase-like N-terminal" evidence="8">
    <location>
        <begin position="25"/>
        <end position="129"/>
    </location>
</feature>
<evidence type="ECO:0000259" key="8">
    <source>
        <dbReference type="Pfam" id="PF08240"/>
    </source>
</evidence>
<feature type="binding site" evidence="6">
    <location>
        <position position="63"/>
    </location>
    <ligand>
        <name>Zn(2+)</name>
        <dbReference type="ChEBI" id="CHEBI:29105"/>
        <note>catalytic</note>
    </ligand>
</feature>
<evidence type="ECO:0000313" key="10">
    <source>
        <dbReference type="Proteomes" id="UP000824263"/>
    </source>
</evidence>
<dbReference type="InterPro" id="IPR034710">
    <property type="entry name" value="TarJ"/>
</dbReference>
<reference evidence="9" key="1">
    <citation type="journal article" date="2021" name="PeerJ">
        <title>Extensive microbial diversity within the chicken gut microbiome revealed by metagenomics and culture.</title>
        <authorList>
            <person name="Gilroy R."/>
            <person name="Ravi A."/>
            <person name="Getino M."/>
            <person name="Pursley I."/>
            <person name="Horton D.L."/>
            <person name="Alikhan N.F."/>
            <person name="Baker D."/>
            <person name="Gharbi K."/>
            <person name="Hall N."/>
            <person name="Watson M."/>
            <person name="Adriaenssens E.M."/>
            <person name="Foster-Nyarko E."/>
            <person name="Jarju S."/>
            <person name="Secka A."/>
            <person name="Antonio M."/>
            <person name="Oren A."/>
            <person name="Chaudhuri R.R."/>
            <person name="La Ragione R."/>
            <person name="Hildebrand F."/>
            <person name="Pallen M.J."/>
        </authorList>
    </citation>
    <scope>NUCLEOTIDE SEQUENCE</scope>
    <source>
        <strain evidence="9">ChiSxjej1B13-11762</strain>
    </source>
</reference>
<proteinExistence type="inferred from homology"/>
<dbReference type="Pfam" id="PF00107">
    <property type="entry name" value="ADH_zinc_N"/>
    <property type="match status" value="1"/>
</dbReference>
<evidence type="ECO:0000256" key="4">
    <source>
        <dbReference type="ARBA" id="ARBA00022833"/>
    </source>
</evidence>
<dbReference type="SUPFAM" id="SSF50129">
    <property type="entry name" value="GroES-like"/>
    <property type="match status" value="1"/>
</dbReference>
<dbReference type="GO" id="GO:0008270">
    <property type="term" value="F:zinc ion binding"/>
    <property type="evidence" value="ECO:0007669"/>
    <property type="project" value="UniProtKB-UniRule"/>
</dbReference>
<evidence type="ECO:0000256" key="3">
    <source>
        <dbReference type="ARBA" id="ARBA00022723"/>
    </source>
</evidence>
<dbReference type="InterPro" id="IPR013149">
    <property type="entry name" value="ADH-like_C"/>
</dbReference>
<dbReference type="GO" id="GO:0050256">
    <property type="term" value="F:ribitol-5-phosphate 2-dehydrogenase [NAD(P)+] activity"/>
    <property type="evidence" value="ECO:0007669"/>
    <property type="project" value="UniProtKB-UniRule"/>
</dbReference>
<keyword evidence="4 6" id="KW-0862">Zinc</keyword>
<gene>
    <name evidence="9" type="ORF">H9873_00005</name>
</gene>
<accession>A0A9D1R710</accession>
<evidence type="ECO:0000256" key="2">
    <source>
        <dbReference type="ARBA" id="ARBA00008072"/>
    </source>
</evidence>
<comment type="function">
    <text evidence="6">Catalyzes the NADPH dependent reduction of D-ribulose 5-phosphate to D-ribitol 5-phosphate.</text>
</comment>
<dbReference type="Pfam" id="PF08240">
    <property type="entry name" value="ADH_N"/>
    <property type="match status" value="1"/>
</dbReference>